<proteinExistence type="predicted"/>
<sequence length="155" mass="17401">MSKAVHFSLSDEATPDDNTDNPSHPHPRKRLTQPSTPVSVFGLCLTEECLRKIGCTVLPPDFASTFGLKSPAYACYHVGLHHSNAHCQDIFPDIPLRWRKKVIVQTATNARPVVVLGHRNSAMDGEVYVTQAQMKRIRGYLELGDQEPAWYKVLY</sequence>
<accession>A0ABR3JPE6</accession>
<evidence type="ECO:0000256" key="1">
    <source>
        <dbReference type="SAM" id="MobiDB-lite"/>
    </source>
</evidence>
<reference evidence="3" key="1">
    <citation type="submission" date="2024-06" db="EMBL/GenBank/DDBJ databases">
        <title>Multi-omics analyses provide insights into the biosynthesis of the anticancer antibiotic pleurotin in Hohenbuehelia grisea.</title>
        <authorList>
            <person name="Weaver J.A."/>
            <person name="Alberti F."/>
        </authorList>
    </citation>
    <scope>NUCLEOTIDE SEQUENCE [LARGE SCALE GENOMIC DNA]</scope>
    <source>
        <strain evidence="3">T-177</strain>
    </source>
</reference>
<evidence type="ECO:0000313" key="3">
    <source>
        <dbReference type="Proteomes" id="UP001556367"/>
    </source>
</evidence>
<feature type="region of interest" description="Disordered" evidence="1">
    <location>
        <begin position="1"/>
        <end position="34"/>
    </location>
</feature>
<dbReference type="EMBL" id="JASNQZ010000005">
    <property type="protein sequence ID" value="KAL0957330.1"/>
    <property type="molecule type" value="Genomic_DNA"/>
</dbReference>
<dbReference type="Proteomes" id="UP001556367">
    <property type="component" value="Unassembled WGS sequence"/>
</dbReference>
<gene>
    <name evidence="2" type="ORF">HGRIS_001138</name>
</gene>
<evidence type="ECO:0000313" key="2">
    <source>
        <dbReference type="EMBL" id="KAL0957330.1"/>
    </source>
</evidence>
<name>A0ABR3JPE6_9AGAR</name>
<protein>
    <submittedName>
        <fullName evidence="2">Uncharacterized protein</fullName>
    </submittedName>
</protein>
<comment type="caution">
    <text evidence="2">The sequence shown here is derived from an EMBL/GenBank/DDBJ whole genome shotgun (WGS) entry which is preliminary data.</text>
</comment>
<keyword evidence="3" id="KW-1185">Reference proteome</keyword>
<organism evidence="2 3">
    <name type="scientific">Hohenbuehelia grisea</name>
    <dbReference type="NCBI Taxonomy" id="104357"/>
    <lineage>
        <taxon>Eukaryota</taxon>
        <taxon>Fungi</taxon>
        <taxon>Dikarya</taxon>
        <taxon>Basidiomycota</taxon>
        <taxon>Agaricomycotina</taxon>
        <taxon>Agaricomycetes</taxon>
        <taxon>Agaricomycetidae</taxon>
        <taxon>Agaricales</taxon>
        <taxon>Pleurotineae</taxon>
        <taxon>Pleurotaceae</taxon>
        <taxon>Hohenbuehelia</taxon>
    </lineage>
</organism>